<keyword evidence="9" id="KW-0411">Iron-sulfur</keyword>
<dbReference type="UniPathway" id="UPA00074">
    <property type="reaction ID" value="UER00124"/>
</dbReference>
<dbReference type="GO" id="GO:0051536">
    <property type="term" value="F:iron-sulfur cluster binding"/>
    <property type="evidence" value="ECO:0007669"/>
    <property type="project" value="UniProtKB-KW"/>
</dbReference>
<dbReference type="GO" id="GO:0009113">
    <property type="term" value="P:purine nucleobase biosynthetic process"/>
    <property type="evidence" value="ECO:0007669"/>
    <property type="project" value="InterPro"/>
</dbReference>
<reference evidence="13" key="1">
    <citation type="submission" date="2020-03" db="EMBL/GenBank/DDBJ databases">
        <title>Castanea mollissima Vanexum genome sequencing.</title>
        <authorList>
            <person name="Staton M."/>
        </authorList>
    </citation>
    <scope>NUCLEOTIDE SEQUENCE</scope>
    <source>
        <tissue evidence="13">Leaf</tissue>
    </source>
</reference>
<dbReference type="PANTHER" id="PTHR11907">
    <property type="entry name" value="AMIDOPHOSPHORIBOSYLTRANSFERASE"/>
    <property type="match status" value="1"/>
</dbReference>
<evidence type="ECO:0000259" key="12">
    <source>
        <dbReference type="PROSITE" id="PS51278"/>
    </source>
</evidence>
<dbReference type="GO" id="GO:0006189">
    <property type="term" value="P:'de novo' IMP biosynthetic process"/>
    <property type="evidence" value="ECO:0007669"/>
    <property type="project" value="UniProtKB-UniPathway"/>
</dbReference>
<dbReference type="HAMAP" id="MF_01931">
    <property type="entry name" value="PurF"/>
    <property type="match status" value="1"/>
</dbReference>
<evidence type="ECO:0000256" key="10">
    <source>
        <dbReference type="ARBA" id="ARBA00048430"/>
    </source>
</evidence>
<dbReference type="InterPro" id="IPR029055">
    <property type="entry name" value="Ntn_hydrolases_N"/>
</dbReference>
<evidence type="ECO:0000256" key="1">
    <source>
        <dbReference type="ARBA" id="ARBA00001966"/>
    </source>
</evidence>
<evidence type="ECO:0000313" key="13">
    <source>
        <dbReference type="EMBL" id="KAF3961317.1"/>
    </source>
</evidence>
<evidence type="ECO:0000256" key="6">
    <source>
        <dbReference type="ARBA" id="ARBA00022679"/>
    </source>
</evidence>
<evidence type="ECO:0000256" key="9">
    <source>
        <dbReference type="ARBA" id="ARBA00023014"/>
    </source>
</evidence>
<dbReference type="Proteomes" id="UP000737018">
    <property type="component" value="Unassembled WGS sequence"/>
</dbReference>
<comment type="pathway">
    <text evidence="2">Purine metabolism; IMP biosynthesis via de novo pathway; N(1)-(5-phospho-D-ribosyl)glycinamide from 5-phospho-alpha-D-ribose 1-diphosphate: step 1/2.</text>
</comment>
<accession>A0A8J4VLA5</accession>
<gene>
    <name evidence="13" type="ORF">CMV_014048</name>
</gene>
<dbReference type="InterPro" id="IPR017932">
    <property type="entry name" value="GATase_2_dom"/>
</dbReference>
<keyword evidence="9" id="KW-0479">Metal-binding</keyword>
<dbReference type="PROSITE" id="PS51278">
    <property type="entry name" value="GATASE_TYPE_2"/>
    <property type="match status" value="1"/>
</dbReference>
<dbReference type="EC" id="2.4.2.14" evidence="4"/>
<keyword evidence="6" id="KW-0808">Transferase</keyword>
<feature type="compositionally biased region" description="Low complexity" evidence="11">
    <location>
        <begin position="1"/>
        <end position="24"/>
    </location>
</feature>
<comment type="similarity">
    <text evidence="3">In the C-terminal section; belongs to the purine/pyrimidine phosphoribosyltransferase family.</text>
</comment>
<protein>
    <recommendedName>
        <fullName evidence="4">amidophosphoribosyltransferase</fullName>
        <ecNumber evidence="4">2.4.2.14</ecNumber>
    </recommendedName>
</protein>
<keyword evidence="5" id="KW-0328">Glycosyltransferase</keyword>
<dbReference type="Gene3D" id="3.40.50.2020">
    <property type="match status" value="1"/>
</dbReference>
<evidence type="ECO:0000256" key="3">
    <source>
        <dbReference type="ARBA" id="ARBA00010138"/>
    </source>
</evidence>
<dbReference type="GO" id="GO:0004044">
    <property type="term" value="F:amidophosphoribosyltransferase activity"/>
    <property type="evidence" value="ECO:0007669"/>
    <property type="project" value="UniProtKB-EC"/>
</dbReference>
<organism evidence="13 14">
    <name type="scientific">Castanea mollissima</name>
    <name type="common">Chinese chestnut</name>
    <dbReference type="NCBI Taxonomy" id="60419"/>
    <lineage>
        <taxon>Eukaryota</taxon>
        <taxon>Viridiplantae</taxon>
        <taxon>Streptophyta</taxon>
        <taxon>Embryophyta</taxon>
        <taxon>Tracheophyta</taxon>
        <taxon>Spermatophyta</taxon>
        <taxon>Magnoliopsida</taxon>
        <taxon>eudicotyledons</taxon>
        <taxon>Gunneridae</taxon>
        <taxon>Pentapetalae</taxon>
        <taxon>rosids</taxon>
        <taxon>fabids</taxon>
        <taxon>Fagales</taxon>
        <taxon>Fagaceae</taxon>
        <taxon>Castanea</taxon>
    </lineage>
</organism>
<feature type="domain" description="Glutamine amidotransferase type-2" evidence="12">
    <location>
        <begin position="91"/>
        <end position="247"/>
    </location>
</feature>
<evidence type="ECO:0000256" key="4">
    <source>
        <dbReference type="ARBA" id="ARBA00011941"/>
    </source>
</evidence>
<evidence type="ECO:0000313" key="14">
    <source>
        <dbReference type="Proteomes" id="UP000737018"/>
    </source>
</evidence>
<evidence type="ECO:0000256" key="11">
    <source>
        <dbReference type="SAM" id="MobiDB-lite"/>
    </source>
</evidence>
<proteinExistence type="inferred from homology"/>
<feature type="compositionally biased region" description="Polar residues" evidence="11">
    <location>
        <begin position="25"/>
        <end position="34"/>
    </location>
</feature>
<feature type="region of interest" description="Disordered" evidence="11">
    <location>
        <begin position="1"/>
        <end position="34"/>
    </location>
</feature>
<evidence type="ECO:0000256" key="5">
    <source>
        <dbReference type="ARBA" id="ARBA00022676"/>
    </source>
</evidence>
<dbReference type="SUPFAM" id="SSF56235">
    <property type="entry name" value="N-terminal nucleophile aminohydrolases (Ntn hydrolases)"/>
    <property type="match status" value="1"/>
</dbReference>
<sequence length="512" mass="55657">MAATNLSSFSSSLSKPTPLPLNSPQTHVSLPSKTLQKPSFFSHKASFSHTHKTSLTVSSKNPISEFFTTNNTNPDDHSVSFDDDDKPREECGVVGIYGDPEASRLCYLALHALQHRGQEGAGIVTVQNNVLQSVTGVGLVSEVFSESKLDQLPGDLSIGHVRYSTAGASMLKNVQPFVAGYRFGSVGVAHNDKLVAVRDPFGFRPLVMGRRSNGAVVFASETCALDLIEATYEREVYPGEVVVVDKTGIHSLCLMPHPQPKQCIFEHIYFALPNSVIFGRSVYESRRRFGEILATEAPVDCDVVIAVPDSGVVAALGYAAKAGVPFQQGLIRSHYVGRTFIEPSQKIRDFGVKLKLSPVRAVLEGKRVVVVDDSIVRGTTSSKIVRLIKEAGAKEVHMRIASPPIIGSCYYGVDTPSSEELISNRMSTEEIRDFIGSDSLAFLPIGSLQKLLAEDAPNYCYACFSGKYPVEPRELKVKRVGDFVDDGINGSLESIDGGWVQAKPKSELENEM</sequence>
<dbReference type="InterPro" id="IPR029057">
    <property type="entry name" value="PRTase-like"/>
</dbReference>
<evidence type="ECO:0000256" key="8">
    <source>
        <dbReference type="ARBA" id="ARBA00022962"/>
    </source>
</evidence>
<dbReference type="InterPro" id="IPR000836">
    <property type="entry name" value="PRTase_dom"/>
</dbReference>
<comment type="catalytic activity">
    <reaction evidence="10">
        <text>5-phospho-beta-D-ribosylamine + L-glutamate + diphosphate = 5-phospho-alpha-D-ribose 1-diphosphate + L-glutamine + H2O</text>
        <dbReference type="Rhea" id="RHEA:14905"/>
        <dbReference type="ChEBI" id="CHEBI:15377"/>
        <dbReference type="ChEBI" id="CHEBI:29985"/>
        <dbReference type="ChEBI" id="CHEBI:33019"/>
        <dbReference type="ChEBI" id="CHEBI:58017"/>
        <dbReference type="ChEBI" id="CHEBI:58359"/>
        <dbReference type="ChEBI" id="CHEBI:58681"/>
        <dbReference type="EC" id="2.4.2.14"/>
    </reaction>
</comment>
<dbReference type="EMBL" id="JRKL02001921">
    <property type="protein sequence ID" value="KAF3961317.1"/>
    <property type="molecule type" value="Genomic_DNA"/>
</dbReference>
<dbReference type="OrthoDB" id="191723at2759"/>
<comment type="caution">
    <text evidence="13">The sequence shown here is derived from an EMBL/GenBank/DDBJ whole genome shotgun (WGS) entry which is preliminary data.</text>
</comment>
<keyword evidence="8" id="KW-0315">Glutamine amidotransferase</keyword>
<dbReference type="Gene3D" id="3.60.20.10">
    <property type="entry name" value="Glutamine Phosphoribosylpyrophosphate, subunit 1, domain 1"/>
    <property type="match status" value="2"/>
</dbReference>
<name>A0A8J4VLA5_9ROSI</name>
<dbReference type="AlphaFoldDB" id="A0A8J4VLA5"/>
<keyword evidence="7" id="KW-0658">Purine biosynthesis</keyword>
<keyword evidence="14" id="KW-1185">Reference proteome</keyword>
<evidence type="ECO:0000256" key="7">
    <source>
        <dbReference type="ARBA" id="ARBA00022755"/>
    </source>
</evidence>
<keyword evidence="9" id="KW-0408">Iron</keyword>
<dbReference type="CDD" id="cd06223">
    <property type="entry name" value="PRTases_typeI"/>
    <property type="match status" value="1"/>
</dbReference>
<comment type="cofactor">
    <cofactor evidence="1">
        <name>[4Fe-4S] cluster</name>
        <dbReference type="ChEBI" id="CHEBI:49883"/>
    </cofactor>
</comment>
<dbReference type="InterPro" id="IPR005854">
    <property type="entry name" value="PurF"/>
</dbReference>
<dbReference type="Pfam" id="PF00156">
    <property type="entry name" value="Pribosyltran"/>
    <property type="match status" value="1"/>
</dbReference>
<dbReference type="SUPFAM" id="SSF53271">
    <property type="entry name" value="PRTase-like"/>
    <property type="match status" value="1"/>
</dbReference>
<evidence type="ECO:0000256" key="2">
    <source>
        <dbReference type="ARBA" id="ARBA00005209"/>
    </source>
</evidence>